<dbReference type="Proteomes" id="UP001315686">
    <property type="component" value="Unassembled WGS sequence"/>
</dbReference>
<evidence type="ECO:0000313" key="14">
    <source>
        <dbReference type="EMBL" id="MBT0958841.1"/>
    </source>
</evidence>
<name>A0AAP2G8Z8_9RHOB</name>
<evidence type="ECO:0000256" key="5">
    <source>
        <dbReference type="ARBA" id="ARBA00022692"/>
    </source>
</evidence>
<dbReference type="EMBL" id="JADQAZ010000003">
    <property type="protein sequence ID" value="MBT0958841.1"/>
    <property type="molecule type" value="Genomic_DNA"/>
</dbReference>
<evidence type="ECO:0000259" key="13">
    <source>
        <dbReference type="Pfam" id="PF00487"/>
    </source>
</evidence>
<proteinExistence type="inferred from homology"/>
<evidence type="ECO:0000313" key="15">
    <source>
        <dbReference type="Proteomes" id="UP001315686"/>
    </source>
</evidence>
<feature type="transmembrane region" description="Helical" evidence="12">
    <location>
        <begin position="77"/>
        <end position="100"/>
    </location>
</feature>
<comment type="subcellular location">
    <subcellularLocation>
        <location evidence="1">Cell inner membrane</location>
        <topology evidence="1">Multi-pass membrane protein</topology>
    </subcellularLocation>
</comment>
<evidence type="ECO:0000256" key="2">
    <source>
        <dbReference type="ARBA" id="ARBA00010823"/>
    </source>
</evidence>
<dbReference type="InterPro" id="IPR005804">
    <property type="entry name" value="FA_desaturase_dom"/>
</dbReference>
<evidence type="ECO:0000256" key="12">
    <source>
        <dbReference type="SAM" id="Phobius"/>
    </source>
</evidence>
<feature type="transmembrane region" description="Helical" evidence="12">
    <location>
        <begin position="21"/>
        <end position="39"/>
    </location>
</feature>
<evidence type="ECO:0000256" key="3">
    <source>
        <dbReference type="ARBA" id="ARBA00022475"/>
    </source>
</evidence>
<feature type="transmembrane region" description="Helical" evidence="12">
    <location>
        <begin position="45"/>
        <end position="65"/>
    </location>
</feature>
<evidence type="ECO:0000256" key="10">
    <source>
        <dbReference type="ARBA" id="ARBA00023033"/>
    </source>
</evidence>
<keyword evidence="5 12" id="KW-0812">Transmembrane</keyword>
<dbReference type="AlphaFoldDB" id="A0AAP2G8Z8"/>
<dbReference type="RefSeq" id="WP_327795057.1">
    <property type="nucleotide sequence ID" value="NZ_JADQAZ010000003.1"/>
</dbReference>
<accession>A0AAP2G8Z8</accession>
<keyword evidence="3" id="KW-1003">Cell membrane</keyword>
<organism evidence="14 15">
    <name type="scientific">Harenicola maris</name>
    <dbReference type="NCBI Taxonomy" id="2841044"/>
    <lineage>
        <taxon>Bacteria</taxon>
        <taxon>Pseudomonadati</taxon>
        <taxon>Pseudomonadota</taxon>
        <taxon>Alphaproteobacteria</taxon>
        <taxon>Rhodobacterales</taxon>
        <taxon>Paracoccaceae</taxon>
        <taxon>Harenicola</taxon>
    </lineage>
</organism>
<keyword evidence="11 12" id="KW-0472">Membrane</keyword>
<dbReference type="PANTHER" id="PTHR38674:SF1">
    <property type="entry name" value="ALKANE 1-MONOOXYGENASE 1"/>
    <property type="match status" value="1"/>
</dbReference>
<dbReference type="GO" id="GO:0006629">
    <property type="term" value="P:lipid metabolic process"/>
    <property type="evidence" value="ECO:0007669"/>
    <property type="project" value="InterPro"/>
</dbReference>
<evidence type="ECO:0000256" key="9">
    <source>
        <dbReference type="ARBA" id="ARBA00023004"/>
    </source>
</evidence>
<feature type="domain" description="Fatty acid desaturase" evidence="13">
    <location>
        <begin position="116"/>
        <end position="320"/>
    </location>
</feature>
<evidence type="ECO:0000256" key="4">
    <source>
        <dbReference type="ARBA" id="ARBA00022519"/>
    </source>
</evidence>
<feature type="transmembrane region" description="Helical" evidence="12">
    <location>
        <begin position="221"/>
        <end position="254"/>
    </location>
</feature>
<comment type="caution">
    <text evidence="14">The sequence shown here is derived from an EMBL/GenBank/DDBJ whole genome shotgun (WGS) entry which is preliminary data.</text>
</comment>
<keyword evidence="4" id="KW-0997">Cell inner membrane</keyword>
<evidence type="ECO:0000256" key="11">
    <source>
        <dbReference type="ARBA" id="ARBA00023136"/>
    </source>
</evidence>
<dbReference type="InterPro" id="IPR033885">
    <property type="entry name" value="AlkB/XylM"/>
</dbReference>
<protein>
    <submittedName>
        <fullName evidence="14">Alkane 1-monooxygenase</fullName>
    </submittedName>
</protein>
<comment type="similarity">
    <text evidence="2">Belongs to the fatty acid desaturase type 1 family. AlkB subfamily.</text>
</comment>
<evidence type="ECO:0000256" key="6">
    <source>
        <dbReference type="ARBA" id="ARBA00022723"/>
    </source>
</evidence>
<keyword evidence="6" id="KW-0479">Metal-binding</keyword>
<dbReference type="Pfam" id="PF00487">
    <property type="entry name" value="FA_desaturase"/>
    <property type="match status" value="1"/>
</dbReference>
<keyword evidence="15" id="KW-1185">Reference proteome</keyword>
<dbReference type="GO" id="GO:0046872">
    <property type="term" value="F:metal ion binding"/>
    <property type="evidence" value="ECO:0007669"/>
    <property type="project" value="UniProtKB-KW"/>
</dbReference>
<keyword evidence="9" id="KW-0408">Iron</keyword>
<dbReference type="GO" id="GO:0004497">
    <property type="term" value="F:monooxygenase activity"/>
    <property type="evidence" value="ECO:0007669"/>
    <property type="project" value="UniProtKB-KW"/>
</dbReference>
<keyword evidence="7 12" id="KW-1133">Transmembrane helix</keyword>
<sequence length="369" mass="39880">MAAKPLNYAQTTKGHTIYRPVALFSLATLTPAALLFAAALRGGLWAAAALAFMTVLTFALDRLISAAADPADPETEFPAGHALSLTLALLHFPLLAMGVWSLSGGAGIGLADKALLFMALSLFLGQVQNSNAHELIHRSARLPNRLGRWVYITLLFGHHASAHPHIHHRYVATPRDPNTARLGENFYHFARRAWLGSFRAGLRIESERLQKRGLPRLRHPYIQYFAGAWLTLAAAALIGGAGGVLALIALGSYAQMQLLLSDYVQHYGLTRAAKPGGGYVPVGPAHSWNAPQWFSSLLMLNAPHHSDHHAHPARPFPALGLPEEGPMLPHSLPVMASIALIPPLWRRVMDPQVAKQGRAKGAPLPTTPM</sequence>
<keyword evidence="8" id="KW-0560">Oxidoreductase</keyword>
<keyword evidence="10" id="KW-0503">Monooxygenase</keyword>
<evidence type="ECO:0000256" key="7">
    <source>
        <dbReference type="ARBA" id="ARBA00022989"/>
    </source>
</evidence>
<reference evidence="14 15" key="1">
    <citation type="journal article" date="2021" name="Arch. Microbiol.">
        <title>Harenicola maris gen. nov., sp. nov. isolated from the Sea of Japan shallow sediments.</title>
        <authorList>
            <person name="Romanenko L.A."/>
            <person name="Kurilenko V.V."/>
            <person name="Chernysheva N.Y."/>
            <person name="Tekutyeva L.A."/>
            <person name="Velansky P.V."/>
            <person name="Svetashev V.I."/>
            <person name="Isaeva M.P."/>
        </authorList>
    </citation>
    <scope>NUCLEOTIDE SEQUENCE [LARGE SCALE GENOMIC DNA]</scope>
    <source>
        <strain evidence="14 15">KMM 3653</strain>
    </source>
</reference>
<evidence type="ECO:0000256" key="8">
    <source>
        <dbReference type="ARBA" id="ARBA00023002"/>
    </source>
</evidence>
<gene>
    <name evidence="14" type="ORF">IV417_15740</name>
</gene>
<dbReference type="PANTHER" id="PTHR38674">
    <property type="entry name" value="ALKANE 1-MONOOXYGENASE 1"/>
    <property type="match status" value="1"/>
</dbReference>
<dbReference type="CDD" id="cd03512">
    <property type="entry name" value="Alkane-hydroxylase"/>
    <property type="match status" value="1"/>
</dbReference>
<dbReference type="GO" id="GO:0005886">
    <property type="term" value="C:plasma membrane"/>
    <property type="evidence" value="ECO:0007669"/>
    <property type="project" value="UniProtKB-SubCell"/>
</dbReference>
<evidence type="ECO:0000256" key="1">
    <source>
        <dbReference type="ARBA" id="ARBA00004429"/>
    </source>
</evidence>